<dbReference type="OrthoDB" id="10421645at2759"/>
<sequence>MRISCNQGIRKNQSYLLGEVSTINFFHKMKAGLSTALSFKRVELQIQSRGKTVGTGNRDCISNTSLFATRLFLNVRHSPTLRGTFCTKKRRNSRSRCFCNTADDRNC</sequence>
<name>A0A482VIK4_ASBVE</name>
<keyword evidence="2" id="KW-1185">Reference proteome</keyword>
<evidence type="ECO:0000313" key="2">
    <source>
        <dbReference type="Proteomes" id="UP000292052"/>
    </source>
</evidence>
<organism evidence="1 2">
    <name type="scientific">Asbolus verrucosus</name>
    <name type="common">Desert ironclad beetle</name>
    <dbReference type="NCBI Taxonomy" id="1661398"/>
    <lineage>
        <taxon>Eukaryota</taxon>
        <taxon>Metazoa</taxon>
        <taxon>Ecdysozoa</taxon>
        <taxon>Arthropoda</taxon>
        <taxon>Hexapoda</taxon>
        <taxon>Insecta</taxon>
        <taxon>Pterygota</taxon>
        <taxon>Neoptera</taxon>
        <taxon>Endopterygota</taxon>
        <taxon>Coleoptera</taxon>
        <taxon>Polyphaga</taxon>
        <taxon>Cucujiformia</taxon>
        <taxon>Tenebrionidae</taxon>
        <taxon>Pimeliinae</taxon>
        <taxon>Asbolus</taxon>
    </lineage>
</organism>
<evidence type="ECO:0000313" key="1">
    <source>
        <dbReference type="EMBL" id="RZC32662.1"/>
    </source>
</evidence>
<dbReference type="Proteomes" id="UP000292052">
    <property type="component" value="Unassembled WGS sequence"/>
</dbReference>
<dbReference type="EMBL" id="QDEB01095575">
    <property type="protein sequence ID" value="RZC32662.1"/>
    <property type="molecule type" value="Genomic_DNA"/>
</dbReference>
<comment type="caution">
    <text evidence="1">The sequence shown here is derived from an EMBL/GenBank/DDBJ whole genome shotgun (WGS) entry which is preliminary data.</text>
</comment>
<gene>
    <name evidence="1" type="ORF">BDFB_008541</name>
</gene>
<accession>A0A482VIK4</accession>
<protein>
    <submittedName>
        <fullName evidence="1">Uncharacterized protein</fullName>
    </submittedName>
</protein>
<proteinExistence type="predicted"/>
<dbReference type="AlphaFoldDB" id="A0A482VIK4"/>
<reference evidence="1 2" key="1">
    <citation type="submission" date="2017-03" db="EMBL/GenBank/DDBJ databases">
        <title>Genome of the blue death feigning beetle - Asbolus verrucosus.</title>
        <authorList>
            <person name="Rider S.D."/>
        </authorList>
    </citation>
    <scope>NUCLEOTIDE SEQUENCE [LARGE SCALE GENOMIC DNA]</scope>
    <source>
        <strain evidence="1">Butters</strain>
        <tissue evidence="1">Head and leg muscle</tissue>
    </source>
</reference>